<dbReference type="Pfam" id="PF21831">
    <property type="entry name" value="DUF6891"/>
    <property type="match status" value="1"/>
</dbReference>
<dbReference type="KEGG" id="euz:DVS28_b0151"/>
<dbReference type="RefSeq" id="WP_114594526.1">
    <property type="nucleotide sequence ID" value="NZ_CP031166.1"/>
</dbReference>
<gene>
    <name evidence="2" type="ORF">DVS28_b0151</name>
</gene>
<dbReference type="EMBL" id="CP031166">
    <property type="protein sequence ID" value="AXV09921.1"/>
    <property type="molecule type" value="Genomic_DNA"/>
</dbReference>
<dbReference type="SUPFAM" id="SSF48695">
    <property type="entry name" value="Multiheme cytochromes"/>
    <property type="match status" value="1"/>
</dbReference>
<dbReference type="AlphaFoldDB" id="A0A346Y624"/>
<dbReference type="OrthoDB" id="2620596at2"/>
<proteinExistence type="predicted"/>
<geneLocation type="plasmid" evidence="3">
    <name>pedy32-46i</name>
</geneLocation>
<evidence type="ECO:0000313" key="2">
    <source>
        <dbReference type="EMBL" id="AXV09921.1"/>
    </source>
</evidence>
<evidence type="ECO:0000313" key="3">
    <source>
        <dbReference type="Proteomes" id="UP000264006"/>
    </source>
</evidence>
<keyword evidence="3" id="KW-1185">Reference proteome</keyword>
<dbReference type="InterPro" id="IPR054186">
    <property type="entry name" value="DUF6891"/>
</dbReference>
<name>A0A346Y624_9ACTN</name>
<keyword evidence="2" id="KW-0614">Plasmid</keyword>
<evidence type="ECO:0000259" key="1">
    <source>
        <dbReference type="Pfam" id="PF21831"/>
    </source>
</evidence>
<feature type="domain" description="DUF6891" evidence="1">
    <location>
        <begin position="112"/>
        <end position="210"/>
    </location>
</feature>
<sequence>MSTVIETEASERYVRRGFDELRLNVALAATEECGSCSGDGGEHEDVDCADCGGTGETECVLCDGDVDCESCDGTGQEACEDCHGSGTTSEWVDCGYCEDGKAVDGEEVADRVEALLTALSRLSFDGFNVLAADWCCMSCSYAAVDSTRPLIGFHEQDVEASRLDRGVHLFHDFVVGGGDPDTNRDTALAALADAGLTIEWDRDATNRILVTV</sequence>
<dbReference type="InterPro" id="IPR036280">
    <property type="entry name" value="Multihaem_cyt_sf"/>
</dbReference>
<protein>
    <recommendedName>
        <fullName evidence="1">DUF6891 domain-containing protein</fullName>
    </recommendedName>
</protein>
<organism evidence="2 3">
    <name type="scientific">Euzebya pacifica</name>
    <dbReference type="NCBI Taxonomy" id="1608957"/>
    <lineage>
        <taxon>Bacteria</taxon>
        <taxon>Bacillati</taxon>
        <taxon>Actinomycetota</taxon>
        <taxon>Nitriliruptoria</taxon>
        <taxon>Euzebyales</taxon>
    </lineage>
</organism>
<reference evidence="2 3" key="1">
    <citation type="submission" date="2018-09" db="EMBL/GenBank/DDBJ databases">
        <title>Complete genome sequence of Euzebya sp. DY32-46 isolated from seawater of Pacific Ocean.</title>
        <authorList>
            <person name="Xu L."/>
            <person name="Wu Y.-H."/>
            <person name="Xu X.-W."/>
        </authorList>
    </citation>
    <scope>NUCLEOTIDE SEQUENCE [LARGE SCALE GENOMIC DNA]</scope>
    <source>
        <strain evidence="2 3">DY32-46</strain>
        <plasmid evidence="3">pedy32-46i</plasmid>
    </source>
</reference>
<accession>A0A346Y624</accession>
<dbReference type="Proteomes" id="UP000264006">
    <property type="component" value="Plasmid pEDY32-46I"/>
</dbReference>